<evidence type="ECO:0000256" key="3">
    <source>
        <dbReference type="ARBA" id="ARBA00022553"/>
    </source>
</evidence>
<protein>
    <submittedName>
        <fullName evidence="14">Sensor histidine kinase</fullName>
    </submittedName>
</protein>
<dbReference type="EMBL" id="VTEZ01000001">
    <property type="protein sequence ID" value="TYS88865.1"/>
    <property type="molecule type" value="Genomic_DNA"/>
</dbReference>
<keyword evidence="3" id="KW-0597">Phosphoprotein</keyword>
<evidence type="ECO:0000256" key="9">
    <source>
        <dbReference type="ARBA" id="ARBA00022989"/>
    </source>
</evidence>
<keyword evidence="9 12" id="KW-1133">Transmembrane helix</keyword>
<dbReference type="AlphaFoldDB" id="A0A5D4U4K9"/>
<evidence type="ECO:0000259" key="13">
    <source>
        <dbReference type="PROSITE" id="PS50885"/>
    </source>
</evidence>
<evidence type="ECO:0000313" key="15">
    <source>
        <dbReference type="Proteomes" id="UP000324269"/>
    </source>
</evidence>
<accession>A0A5D4U4K9</accession>
<dbReference type="PANTHER" id="PTHR34220">
    <property type="entry name" value="SENSOR HISTIDINE KINASE YPDA"/>
    <property type="match status" value="1"/>
</dbReference>
<dbReference type="SUPFAM" id="SSF55874">
    <property type="entry name" value="ATPase domain of HSP90 chaperone/DNA topoisomerase II/histidine kinase"/>
    <property type="match status" value="1"/>
</dbReference>
<reference evidence="14 15" key="1">
    <citation type="submission" date="2019-08" db="EMBL/GenBank/DDBJ databases">
        <title>Bacillus genomes from the desert of Cuatro Cienegas, Coahuila.</title>
        <authorList>
            <person name="Olmedo-Alvarez G."/>
        </authorList>
    </citation>
    <scope>NUCLEOTIDE SEQUENCE [LARGE SCALE GENOMIC DNA]</scope>
    <source>
        <strain evidence="14 15">CH87b_3T</strain>
    </source>
</reference>
<proteinExistence type="predicted"/>
<dbReference type="Pfam" id="PF00672">
    <property type="entry name" value="HAMP"/>
    <property type="match status" value="1"/>
</dbReference>
<dbReference type="InterPro" id="IPR003660">
    <property type="entry name" value="HAMP_dom"/>
</dbReference>
<dbReference type="OrthoDB" id="9776552at2"/>
<evidence type="ECO:0000256" key="7">
    <source>
        <dbReference type="ARBA" id="ARBA00022777"/>
    </source>
</evidence>
<dbReference type="GO" id="GO:0005524">
    <property type="term" value="F:ATP binding"/>
    <property type="evidence" value="ECO:0007669"/>
    <property type="project" value="UniProtKB-KW"/>
</dbReference>
<comment type="subcellular location">
    <subcellularLocation>
        <location evidence="1">Cell membrane</location>
        <topology evidence="1">Multi-pass membrane protein</topology>
    </subcellularLocation>
</comment>
<feature type="domain" description="HAMP" evidence="13">
    <location>
        <begin position="301"/>
        <end position="353"/>
    </location>
</feature>
<evidence type="ECO:0000256" key="11">
    <source>
        <dbReference type="ARBA" id="ARBA00023136"/>
    </source>
</evidence>
<keyword evidence="7 14" id="KW-0418">Kinase</keyword>
<dbReference type="GO" id="GO:0005886">
    <property type="term" value="C:plasma membrane"/>
    <property type="evidence" value="ECO:0007669"/>
    <property type="project" value="UniProtKB-SubCell"/>
</dbReference>
<evidence type="ECO:0000313" key="14">
    <source>
        <dbReference type="EMBL" id="TYS88865.1"/>
    </source>
</evidence>
<feature type="transmembrane region" description="Helical" evidence="12">
    <location>
        <begin position="282"/>
        <end position="303"/>
    </location>
</feature>
<dbReference type="PANTHER" id="PTHR34220:SF11">
    <property type="entry name" value="SENSOR PROTEIN KINASE HPTS"/>
    <property type="match status" value="1"/>
</dbReference>
<dbReference type="SMART" id="SM00304">
    <property type="entry name" value="HAMP"/>
    <property type="match status" value="1"/>
</dbReference>
<sequence length="569" mass="65237">MRSVRSRLFGMLILFIILPYFLSVFIIYSNTKTSVEEHEVEKSREELKESGAVLERYFGDMISLPYSLYNDPDVLRVFEKGLKGDPKDSFERSIKIVSVTRPDIRQLRFYFNRDQEAMTVYRSKFSAPKIQEHILEDLIFKKLYESERNYLIQDPHRIENATNAAIIPESDETEVLTIHHKVKNILTGEFLGFLSMDIEVDSYGSMINHLSDTGSARVALLDEEGTIIYSSGKRETFKHQASPDELLLKEKLGGELEGWKLVKIIPKDALFKDVNEAAYSNILLGISVVTLGVIMVIVISHVITKPIIHLSEKVRSIEGGNLDIYFTTSRKDELGHLEKHMDEMMHRINQHIDREYKLEIESRTNQFLALKSQVNPHFLFNALQTIGAVALRSNGKDVYKLITSLSKMMRYSLHADQWVTVRGELSYIQSYLSLQKERFGEGVRADINVEEEVLSASIPSMILQPLVENYFKHSYEEGYEHSSLTIQGKRDGDKVTLIVQNTGGSMTAEELEVIQESLYMKVPVTSGIGLKNIYERLQLNFNDEASFDIDRMEGNGFRVTMTLPFLEDR</sequence>
<dbReference type="InterPro" id="IPR010559">
    <property type="entry name" value="Sig_transdc_His_kin_internal"/>
</dbReference>
<keyword evidence="4" id="KW-0808">Transferase</keyword>
<dbReference type="GO" id="GO:0000155">
    <property type="term" value="F:phosphorelay sensor kinase activity"/>
    <property type="evidence" value="ECO:0007669"/>
    <property type="project" value="InterPro"/>
</dbReference>
<dbReference type="CDD" id="cd06225">
    <property type="entry name" value="HAMP"/>
    <property type="match status" value="1"/>
</dbReference>
<evidence type="ECO:0000256" key="6">
    <source>
        <dbReference type="ARBA" id="ARBA00022741"/>
    </source>
</evidence>
<evidence type="ECO:0000256" key="8">
    <source>
        <dbReference type="ARBA" id="ARBA00022840"/>
    </source>
</evidence>
<keyword evidence="10" id="KW-0902">Two-component regulatory system</keyword>
<evidence type="ECO:0000256" key="2">
    <source>
        <dbReference type="ARBA" id="ARBA00022475"/>
    </source>
</evidence>
<dbReference type="Gene3D" id="3.30.450.20">
    <property type="entry name" value="PAS domain"/>
    <property type="match status" value="2"/>
</dbReference>
<keyword evidence="2" id="KW-1003">Cell membrane</keyword>
<dbReference type="InterPro" id="IPR036890">
    <property type="entry name" value="HATPase_C_sf"/>
</dbReference>
<comment type="caution">
    <text evidence="14">The sequence shown here is derived from an EMBL/GenBank/DDBJ whole genome shotgun (WGS) entry which is preliminary data.</text>
</comment>
<organism evidence="14 15">
    <name type="scientific">Rossellomorea aquimaris</name>
    <dbReference type="NCBI Taxonomy" id="189382"/>
    <lineage>
        <taxon>Bacteria</taxon>
        <taxon>Bacillati</taxon>
        <taxon>Bacillota</taxon>
        <taxon>Bacilli</taxon>
        <taxon>Bacillales</taxon>
        <taxon>Bacillaceae</taxon>
        <taxon>Rossellomorea</taxon>
    </lineage>
</organism>
<dbReference type="Gene3D" id="1.10.8.500">
    <property type="entry name" value="HAMP domain in histidine kinase"/>
    <property type="match status" value="1"/>
</dbReference>
<keyword evidence="6" id="KW-0547">Nucleotide-binding</keyword>
<evidence type="ECO:0000256" key="4">
    <source>
        <dbReference type="ARBA" id="ARBA00022679"/>
    </source>
</evidence>
<gene>
    <name evidence="14" type="ORF">FZC85_01600</name>
</gene>
<dbReference type="Gene3D" id="3.30.565.10">
    <property type="entry name" value="Histidine kinase-like ATPase, C-terminal domain"/>
    <property type="match status" value="1"/>
</dbReference>
<keyword evidence="8" id="KW-0067">ATP-binding</keyword>
<evidence type="ECO:0000256" key="10">
    <source>
        <dbReference type="ARBA" id="ARBA00023012"/>
    </source>
</evidence>
<dbReference type="Pfam" id="PF02518">
    <property type="entry name" value="HATPase_c"/>
    <property type="match status" value="1"/>
</dbReference>
<evidence type="ECO:0000256" key="1">
    <source>
        <dbReference type="ARBA" id="ARBA00004651"/>
    </source>
</evidence>
<dbReference type="InterPro" id="IPR003594">
    <property type="entry name" value="HATPase_dom"/>
</dbReference>
<evidence type="ECO:0000256" key="12">
    <source>
        <dbReference type="SAM" id="Phobius"/>
    </source>
</evidence>
<dbReference type="Pfam" id="PF06580">
    <property type="entry name" value="His_kinase"/>
    <property type="match status" value="1"/>
</dbReference>
<keyword evidence="11 12" id="KW-0472">Membrane</keyword>
<evidence type="ECO:0000256" key="5">
    <source>
        <dbReference type="ARBA" id="ARBA00022692"/>
    </source>
</evidence>
<keyword evidence="5 12" id="KW-0812">Transmembrane</keyword>
<feature type="transmembrane region" description="Helical" evidence="12">
    <location>
        <begin position="7"/>
        <end position="28"/>
    </location>
</feature>
<dbReference type="InterPro" id="IPR050640">
    <property type="entry name" value="Bact_2-comp_sensor_kinase"/>
</dbReference>
<dbReference type="SUPFAM" id="SSF158472">
    <property type="entry name" value="HAMP domain-like"/>
    <property type="match status" value="1"/>
</dbReference>
<dbReference type="Proteomes" id="UP000324269">
    <property type="component" value="Unassembled WGS sequence"/>
</dbReference>
<name>A0A5D4U4K9_9BACI</name>
<dbReference type="PROSITE" id="PS50885">
    <property type="entry name" value="HAMP"/>
    <property type="match status" value="1"/>
</dbReference>